<evidence type="ECO:0000259" key="5">
    <source>
        <dbReference type="PROSITE" id="PS51192"/>
    </source>
</evidence>
<evidence type="ECO:0000259" key="4">
    <source>
        <dbReference type="PROSITE" id="PS50966"/>
    </source>
</evidence>
<dbReference type="SMART" id="SM00487">
    <property type="entry name" value="DEXDc"/>
    <property type="match status" value="1"/>
</dbReference>
<dbReference type="RefSeq" id="WP_148741394.1">
    <property type="nucleotide sequence ID" value="NZ_VSTH01000072.1"/>
</dbReference>
<feature type="domain" description="Helicase C-terminal" evidence="6">
    <location>
        <begin position="532"/>
        <end position="687"/>
    </location>
</feature>
<dbReference type="PROSITE" id="PS50966">
    <property type="entry name" value="ZF_SWIM"/>
    <property type="match status" value="1"/>
</dbReference>
<dbReference type="InterPro" id="IPR000330">
    <property type="entry name" value="SNF2_N"/>
</dbReference>
<dbReference type="SMART" id="SM00490">
    <property type="entry name" value="HELICc"/>
    <property type="match status" value="1"/>
</dbReference>
<dbReference type="SUPFAM" id="SSF52540">
    <property type="entry name" value="P-loop containing nucleoside triphosphate hydrolases"/>
    <property type="match status" value="2"/>
</dbReference>
<dbReference type="PANTHER" id="PTHR10799">
    <property type="entry name" value="SNF2/RAD54 HELICASE FAMILY"/>
    <property type="match status" value="1"/>
</dbReference>
<dbReference type="EMBL" id="VSTH01000072">
    <property type="protein sequence ID" value="TYO64512.1"/>
    <property type="molecule type" value="Genomic_DNA"/>
</dbReference>
<dbReference type="GO" id="GO:0016787">
    <property type="term" value="F:hydrolase activity"/>
    <property type="evidence" value="ECO:0007669"/>
    <property type="project" value="UniProtKB-KW"/>
</dbReference>
<protein>
    <submittedName>
        <fullName evidence="7">DEAD/DEAH box helicase</fullName>
    </submittedName>
</protein>
<keyword evidence="7" id="KW-0347">Helicase</keyword>
<dbReference type="InterPro" id="IPR007527">
    <property type="entry name" value="Znf_SWIM"/>
</dbReference>
<keyword evidence="8" id="KW-1185">Reference proteome</keyword>
<dbReference type="PROSITE" id="PS51192">
    <property type="entry name" value="HELICASE_ATP_BIND_1"/>
    <property type="match status" value="1"/>
</dbReference>
<dbReference type="Proteomes" id="UP000324797">
    <property type="component" value="Unassembled WGS sequence"/>
</dbReference>
<proteinExistence type="predicted"/>
<keyword evidence="2" id="KW-0862">Zinc</keyword>
<dbReference type="PROSITE" id="PS51194">
    <property type="entry name" value="HELICASE_CTER"/>
    <property type="match status" value="1"/>
</dbReference>
<sequence>MTSSTARVAARKPAKLSRMSAPTDLSPIEWQRGLRRQFGREQSFLLENLGVEPFFSEFRVTNPASKSSYRVVVRGIGPGGNFCSCPDYATNELGTCKHLEFTLAQLEKKRGAKAAFARGYQPPFSELYLRNQGRRSIHFRAGTDCPANVREAAVRLFDLERDGILAEDRLGDLDGFVGLVSKSGHELRAYDDALDFVAGRRDADSRAEKLARLFPRGAADPKLHRLLTTALYPYQAEGALFAVRAGRALIGDDMGLGKTIQAIAATEILARHFGVSRVLVICPTSLKYQWQSEMARFSGRKDKRGARVIGGGRAQRQNDYLLDDFCKITNYEKLQPDLDLIGAWSPELVIVDEAQRVKNWNTIAARALKRIDSPYAIVLTGTPLENKLEELISIVQFVDQHRLGPTWKLLNEHQVKDETGRVTGYRDLGRIGETLAPIMIRRRKSEVLRQLPERTDQNVLIPMTGPQMDLHSENADNVARIVQRWRKTKFLSDKDQRRLACALQNMRMSCNSTYLLDQESDHGLKSDELAALLDQLLAAPDAKAVVFSQWTRTHDIVIRRLDARGIGYVSFHGGIPSEKRPELVQRFRDDPTCRVFLSTDAGSTGLNLQHASTLVNMDLPWNPAVLEQRIARIHRLGQTRPVQIVNFVAKGTIEEGMLSVLAFKRSLAEGILDGGSNEVSLGGSRLTRFMKDVESVTGGMGSGEVVTTAEEAGPVDGSGGLKAPGAPASETLVSQAAAEDASAARDAASDPWQTLVQMGAEFFGAIVDSSSPNHPWIERDPTNGSQSLRVPLPSPEIADRLADVLSALATTLRRGTA</sequence>
<dbReference type="InterPro" id="IPR049730">
    <property type="entry name" value="SNF2/RAD54-like_C"/>
</dbReference>
<dbReference type="Gene3D" id="3.40.50.10810">
    <property type="entry name" value="Tandem AAA-ATPase domain"/>
    <property type="match status" value="1"/>
</dbReference>
<evidence type="ECO:0000259" key="6">
    <source>
        <dbReference type="PROSITE" id="PS51194"/>
    </source>
</evidence>
<feature type="domain" description="Helicase ATP-binding" evidence="5">
    <location>
        <begin position="239"/>
        <end position="401"/>
    </location>
</feature>
<dbReference type="InterPro" id="IPR001650">
    <property type="entry name" value="Helicase_C-like"/>
</dbReference>
<dbReference type="InterPro" id="IPR038718">
    <property type="entry name" value="SNF2-like_sf"/>
</dbReference>
<organism evidence="7 8">
    <name type="scientific">Bradyrhizobium hipponense</name>
    <dbReference type="NCBI Taxonomy" id="2605638"/>
    <lineage>
        <taxon>Bacteria</taxon>
        <taxon>Pseudomonadati</taxon>
        <taxon>Pseudomonadota</taxon>
        <taxon>Alphaproteobacteria</taxon>
        <taxon>Hyphomicrobiales</taxon>
        <taxon>Nitrobacteraceae</taxon>
        <taxon>Bradyrhizobium</taxon>
    </lineage>
</organism>
<keyword evidence="7" id="KW-0547">Nucleotide-binding</keyword>
<evidence type="ECO:0000256" key="2">
    <source>
        <dbReference type="PROSITE-ProRule" id="PRU00325"/>
    </source>
</evidence>
<accession>A0A5S4YKR8</accession>
<dbReference type="CDD" id="cd17919">
    <property type="entry name" value="DEXHc_Snf"/>
    <property type="match status" value="1"/>
</dbReference>
<dbReference type="Pfam" id="PF00271">
    <property type="entry name" value="Helicase_C"/>
    <property type="match status" value="1"/>
</dbReference>
<comment type="caution">
    <text evidence="7">The sequence shown here is derived from an EMBL/GenBank/DDBJ whole genome shotgun (WGS) entry which is preliminary data.</text>
</comment>
<keyword evidence="2" id="KW-0479">Metal-binding</keyword>
<dbReference type="GO" id="GO:0005524">
    <property type="term" value="F:ATP binding"/>
    <property type="evidence" value="ECO:0007669"/>
    <property type="project" value="InterPro"/>
</dbReference>
<reference evidence="7 8" key="1">
    <citation type="submission" date="2019-08" db="EMBL/GenBank/DDBJ databases">
        <title>Bradyrhizobium hipponensis sp. nov., a rhizobium isolated from a Lupinus angustifolius root nodule in Tunisia.</title>
        <authorList>
            <person name="Off K."/>
            <person name="Rejili M."/>
            <person name="Mars M."/>
            <person name="Brachmann A."/>
            <person name="Marin M."/>
        </authorList>
    </citation>
    <scope>NUCLEOTIDE SEQUENCE [LARGE SCALE GENOMIC DNA]</scope>
    <source>
        <strain evidence="8">aSej3</strain>
    </source>
</reference>
<keyword evidence="1" id="KW-0378">Hydrolase</keyword>
<evidence type="ECO:0000256" key="3">
    <source>
        <dbReference type="SAM" id="MobiDB-lite"/>
    </source>
</evidence>
<feature type="domain" description="SWIM-type" evidence="4">
    <location>
        <begin position="69"/>
        <end position="107"/>
    </location>
</feature>
<evidence type="ECO:0000313" key="7">
    <source>
        <dbReference type="EMBL" id="TYO64512.1"/>
    </source>
</evidence>
<keyword evidence="2" id="KW-0863">Zinc-finger</keyword>
<dbReference type="AlphaFoldDB" id="A0A5S4YKR8"/>
<feature type="region of interest" description="Disordered" evidence="3">
    <location>
        <begin position="1"/>
        <end position="20"/>
    </location>
</feature>
<dbReference type="InterPro" id="IPR014001">
    <property type="entry name" value="Helicase_ATP-bd"/>
</dbReference>
<dbReference type="Pfam" id="PF00176">
    <property type="entry name" value="SNF2-rel_dom"/>
    <property type="match status" value="1"/>
</dbReference>
<dbReference type="GO" id="GO:0008270">
    <property type="term" value="F:zinc ion binding"/>
    <property type="evidence" value="ECO:0007669"/>
    <property type="project" value="UniProtKB-KW"/>
</dbReference>
<keyword evidence="7" id="KW-0067">ATP-binding</keyword>
<dbReference type="GO" id="GO:0004386">
    <property type="term" value="F:helicase activity"/>
    <property type="evidence" value="ECO:0007669"/>
    <property type="project" value="UniProtKB-KW"/>
</dbReference>
<dbReference type="Gene3D" id="3.40.50.300">
    <property type="entry name" value="P-loop containing nucleotide triphosphate hydrolases"/>
    <property type="match status" value="1"/>
</dbReference>
<dbReference type="CDD" id="cd18793">
    <property type="entry name" value="SF2_C_SNF"/>
    <property type="match status" value="1"/>
</dbReference>
<dbReference type="InterPro" id="IPR027417">
    <property type="entry name" value="P-loop_NTPase"/>
</dbReference>
<gene>
    <name evidence="7" type="ORF">FXV83_21510</name>
</gene>
<evidence type="ECO:0000256" key="1">
    <source>
        <dbReference type="ARBA" id="ARBA00022801"/>
    </source>
</evidence>
<evidence type="ECO:0000313" key="8">
    <source>
        <dbReference type="Proteomes" id="UP000324797"/>
    </source>
</evidence>
<name>A0A5S4YKR8_9BRAD</name>